<dbReference type="GO" id="GO:0015979">
    <property type="term" value="P:photosynthesis"/>
    <property type="evidence" value="ECO:0007669"/>
    <property type="project" value="UniProtKB-KW"/>
</dbReference>
<dbReference type="OrthoDB" id="9813892at2"/>
<protein>
    <recommendedName>
        <fullName evidence="3">Photosynthesis system II assembly factor Ycf48/Hcf136-like domain-containing protein</fullName>
    </recommendedName>
</protein>
<evidence type="ECO:0000259" key="3">
    <source>
        <dbReference type="Pfam" id="PF14870"/>
    </source>
</evidence>
<dbReference type="PANTHER" id="PTHR47199:SF2">
    <property type="entry name" value="PHOTOSYSTEM II STABILITY_ASSEMBLY FACTOR HCF136, CHLOROPLASTIC"/>
    <property type="match status" value="1"/>
</dbReference>
<keyword evidence="2" id="KW-0604">Photosystem II</keyword>
<evidence type="ECO:0000256" key="2">
    <source>
        <dbReference type="ARBA" id="ARBA00023276"/>
    </source>
</evidence>
<dbReference type="GO" id="GO:0009523">
    <property type="term" value="C:photosystem II"/>
    <property type="evidence" value="ECO:0007669"/>
    <property type="project" value="UniProtKB-KW"/>
</dbReference>
<dbReference type="EMBL" id="NKXO01000008">
    <property type="protein sequence ID" value="PKQ70280.1"/>
    <property type="molecule type" value="Genomic_DNA"/>
</dbReference>
<dbReference type="Gene3D" id="2.130.10.10">
    <property type="entry name" value="YVTN repeat-like/Quinoprotein amine dehydrogenase"/>
    <property type="match status" value="3"/>
</dbReference>
<sequence length="357" mass="39521">MSFFKKTLFLLKYKQKIMQKYLLALLLFLSAVTFSQELEVILQNPVSENNFRGLWVVDENVVWASGTKGTIIKTTNGGKSWQNLPIKGFEDKDFRDIVAFDEKRAFVINAGSPAYILKTTDGGNNWQIVYQDTSKNAFLNDIGFFGEKIGFVFGDPDNEANFTLLKSEDGGNTWTNIGKNLPKAQKNEAGFAASGTIMRFREPSHIWIGTGGGEKARILLSTDLGNTWQSVEVPILSGKASQGIFSVVFQDLKNGVAVGGDYTQPNFSEKTAIYTSDGGKSWKIAKIPPKGYRSCVSYIRKKTYIAVGSNGIDFSKDGGKKWKNISTEGFHTVRFIREGNIGWAIGNKGKLAKIILK</sequence>
<proteinExistence type="predicted"/>
<dbReference type="Pfam" id="PF14870">
    <property type="entry name" value="PSII_BNR"/>
    <property type="match status" value="1"/>
</dbReference>
<comment type="caution">
    <text evidence="4">The sequence shown here is derived from an EMBL/GenBank/DDBJ whole genome shotgun (WGS) entry which is preliminary data.</text>
</comment>
<dbReference type="PANTHER" id="PTHR47199">
    <property type="entry name" value="PHOTOSYSTEM II STABILITY/ASSEMBLY FACTOR HCF136, CHLOROPLASTIC"/>
    <property type="match status" value="1"/>
</dbReference>
<feature type="domain" description="Photosynthesis system II assembly factor Ycf48/Hcf136-like" evidence="3">
    <location>
        <begin position="56"/>
        <end position="130"/>
    </location>
</feature>
<keyword evidence="5" id="KW-1185">Reference proteome</keyword>
<dbReference type="CDD" id="cd15482">
    <property type="entry name" value="Sialidase_non-viral"/>
    <property type="match status" value="1"/>
</dbReference>
<dbReference type="InterPro" id="IPR015943">
    <property type="entry name" value="WD40/YVTN_repeat-like_dom_sf"/>
</dbReference>
<name>A0A2N3IIV6_9BACT</name>
<dbReference type="SUPFAM" id="SSF110296">
    <property type="entry name" value="Oligoxyloglucan reducing end-specific cellobiohydrolase"/>
    <property type="match status" value="2"/>
</dbReference>
<evidence type="ECO:0000256" key="1">
    <source>
        <dbReference type="ARBA" id="ARBA00022531"/>
    </source>
</evidence>
<accession>A0A2N3IIV6</accession>
<dbReference type="InterPro" id="IPR028203">
    <property type="entry name" value="PSII_CF48-like_dom"/>
</dbReference>
<evidence type="ECO:0000313" key="5">
    <source>
        <dbReference type="Proteomes" id="UP000233387"/>
    </source>
</evidence>
<dbReference type="AlphaFoldDB" id="A0A2N3IIV6"/>
<keyword evidence="1" id="KW-0602">Photosynthesis</keyword>
<dbReference type="Proteomes" id="UP000233387">
    <property type="component" value="Unassembled WGS sequence"/>
</dbReference>
<gene>
    <name evidence="4" type="ORF">Rain11_0659</name>
</gene>
<organism evidence="4 5">
    <name type="scientific">Raineya orbicola</name>
    <dbReference type="NCBI Taxonomy" id="2016530"/>
    <lineage>
        <taxon>Bacteria</taxon>
        <taxon>Pseudomonadati</taxon>
        <taxon>Bacteroidota</taxon>
        <taxon>Cytophagia</taxon>
        <taxon>Cytophagales</taxon>
        <taxon>Raineyaceae</taxon>
        <taxon>Raineya</taxon>
    </lineage>
</organism>
<reference evidence="4 5" key="1">
    <citation type="submission" date="2017-06" db="EMBL/GenBank/DDBJ databases">
        <title>Raineya orbicola gen. nov., sp. nov. a slightly thermophilic bacterium of the phylum Bacteroidetes and the description of Raineyaceae fam. nov.</title>
        <authorList>
            <person name="Albuquerque L."/>
            <person name="Polonia A.R.M."/>
            <person name="Barroso C."/>
            <person name="Froufe H.J.C."/>
            <person name="Lage O."/>
            <person name="Lobo-Da-Cunha A."/>
            <person name="Egas C."/>
            <person name="Da Costa M.S."/>
        </authorList>
    </citation>
    <scope>NUCLEOTIDE SEQUENCE [LARGE SCALE GENOMIC DNA]</scope>
    <source>
        <strain evidence="4 5">SPSPC-11</strain>
    </source>
</reference>
<evidence type="ECO:0000313" key="4">
    <source>
        <dbReference type="EMBL" id="PKQ70280.1"/>
    </source>
</evidence>